<evidence type="ECO:0000313" key="1">
    <source>
        <dbReference type="EMBL" id="ABZ08771.1"/>
    </source>
</evidence>
<protein>
    <recommendedName>
        <fullName evidence="2">DUF504 domain-containing protein</fullName>
    </recommendedName>
</protein>
<dbReference type="EMBL" id="EU016636">
    <property type="protein sequence ID" value="ABZ08771.1"/>
    <property type="molecule type" value="Genomic_DNA"/>
</dbReference>
<dbReference type="AlphaFoldDB" id="B3T862"/>
<reference evidence="1" key="1">
    <citation type="journal article" date="2008" name="ISME J.">
        <title>Genomic patterns of recombination, clonal divergence and environment in marine microbial populations.</title>
        <authorList>
            <person name="Konstantinidis K.T."/>
            <person name="Delong E.F."/>
        </authorList>
    </citation>
    <scope>NUCLEOTIDE SEQUENCE</scope>
</reference>
<organism evidence="1">
    <name type="scientific">uncultured marine crenarchaeote HF4000_APKG5B22</name>
    <dbReference type="NCBI Taxonomy" id="455590"/>
    <lineage>
        <taxon>Archaea</taxon>
        <taxon>Nitrososphaerota</taxon>
        <taxon>Nitrososphaeria</taxon>
        <taxon>Nitrosopumilales</taxon>
        <taxon>environmental samples</taxon>
    </lineage>
</organism>
<proteinExistence type="predicted"/>
<accession>B3T862</accession>
<evidence type="ECO:0008006" key="2">
    <source>
        <dbReference type="Google" id="ProtNLM"/>
    </source>
</evidence>
<sequence>MARKTKTEEIFSKAKFADDPNLYSVTFRDFDTLRTVSLPKFLDESENFQTIPASRITMIKKGDNVLFTKS</sequence>
<gene>
    <name evidence="1" type="ORF">ALOHA_HF4000APKG5B22ctg2g9</name>
</gene>
<name>B3T862_9ARCH</name>